<keyword evidence="2" id="KW-1185">Reference proteome</keyword>
<accession>A0A0U3DXC5</accession>
<reference evidence="1 2" key="1">
    <citation type="submission" date="2013-11" db="EMBL/GenBank/DDBJ databases">
        <title>Comparative genomics of Ignicoccus.</title>
        <authorList>
            <person name="Podar M."/>
        </authorList>
    </citation>
    <scope>NUCLEOTIDE SEQUENCE [LARGE SCALE GENOMIC DNA]</scope>
    <source>
        <strain evidence="1 2">DSM 13165</strain>
    </source>
</reference>
<protein>
    <submittedName>
        <fullName evidence="1">Uncharacterized protein</fullName>
    </submittedName>
</protein>
<dbReference type="EMBL" id="CP006867">
    <property type="protein sequence ID" value="ALU12154.1"/>
    <property type="molecule type" value="Genomic_DNA"/>
</dbReference>
<dbReference type="Proteomes" id="UP000060778">
    <property type="component" value="Chromosome"/>
</dbReference>
<proteinExistence type="predicted"/>
<name>A0A0U3DXC5_9CREN</name>
<dbReference type="KEGG" id="iis:EYM_00905"/>
<organism evidence="1 2">
    <name type="scientific">Ignicoccus islandicus DSM 13165</name>
    <dbReference type="NCBI Taxonomy" id="940295"/>
    <lineage>
        <taxon>Archaea</taxon>
        <taxon>Thermoproteota</taxon>
        <taxon>Thermoprotei</taxon>
        <taxon>Desulfurococcales</taxon>
        <taxon>Desulfurococcaceae</taxon>
        <taxon>Ignicoccus</taxon>
    </lineage>
</organism>
<sequence>MLPLIVYERPMKSAYLAEMVMWGHGERPKTN</sequence>
<evidence type="ECO:0000313" key="1">
    <source>
        <dbReference type="EMBL" id="ALU12154.1"/>
    </source>
</evidence>
<dbReference type="AlphaFoldDB" id="A0A0U3DXC5"/>
<evidence type="ECO:0000313" key="2">
    <source>
        <dbReference type="Proteomes" id="UP000060778"/>
    </source>
</evidence>
<gene>
    <name evidence="1" type="ORF">EYM_00905</name>
</gene>